<reference evidence="2 3" key="1">
    <citation type="journal article" date="2021" name="Elife">
        <title>Chloroplast acquisition without the gene transfer in kleptoplastic sea slugs, Plakobranchus ocellatus.</title>
        <authorList>
            <person name="Maeda T."/>
            <person name="Takahashi S."/>
            <person name="Yoshida T."/>
            <person name="Shimamura S."/>
            <person name="Takaki Y."/>
            <person name="Nagai Y."/>
            <person name="Toyoda A."/>
            <person name="Suzuki Y."/>
            <person name="Arimoto A."/>
            <person name="Ishii H."/>
            <person name="Satoh N."/>
            <person name="Nishiyama T."/>
            <person name="Hasebe M."/>
            <person name="Maruyama T."/>
            <person name="Minagawa J."/>
            <person name="Obokata J."/>
            <person name="Shigenobu S."/>
        </authorList>
    </citation>
    <scope>NUCLEOTIDE SEQUENCE [LARGE SCALE GENOMIC DNA]</scope>
</reference>
<feature type="region of interest" description="Disordered" evidence="1">
    <location>
        <begin position="65"/>
        <end position="86"/>
    </location>
</feature>
<dbReference type="AlphaFoldDB" id="A0AAV4IKM8"/>
<proteinExistence type="predicted"/>
<keyword evidence="2" id="KW-0548">Nucleotidyltransferase</keyword>
<accession>A0AAV4IKM8</accession>
<sequence>MLVLLDLSAAFDTIDQDCLLHGLQKQFGIKGVALKWLASYMSERSQAVQINPRAVSSTTCQQFGVPQGNSDQSSSHFTQPLGLSNETRNNLKKMQSKAAKLVTRAKARDHVQPILHEHLFGPVVATVDPLWVGTEWKGASIATHLGAEGL</sequence>
<evidence type="ECO:0000313" key="2">
    <source>
        <dbReference type="EMBL" id="GFS10727.1"/>
    </source>
</evidence>
<evidence type="ECO:0000256" key="1">
    <source>
        <dbReference type="SAM" id="MobiDB-lite"/>
    </source>
</evidence>
<comment type="caution">
    <text evidence="2">The sequence shown here is derived from an EMBL/GenBank/DDBJ whole genome shotgun (WGS) entry which is preliminary data.</text>
</comment>
<protein>
    <submittedName>
        <fullName evidence="2">Reverse transcriptase</fullName>
    </submittedName>
</protein>
<organism evidence="2 3">
    <name type="scientific">Elysia marginata</name>
    <dbReference type="NCBI Taxonomy" id="1093978"/>
    <lineage>
        <taxon>Eukaryota</taxon>
        <taxon>Metazoa</taxon>
        <taxon>Spiralia</taxon>
        <taxon>Lophotrochozoa</taxon>
        <taxon>Mollusca</taxon>
        <taxon>Gastropoda</taxon>
        <taxon>Heterobranchia</taxon>
        <taxon>Euthyneura</taxon>
        <taxon>Panpulmonata</taxon>
        <taxon>Sacoglossa</taxon>
        <taxon>Placobranchoidea</taxon>
        <taxon>Plakobranchidae</taxon>
        <taxon>Elysia</taxon>
    </lineage>
</organism>
<keyword evidence="3" id="KW-1185">Reference proteome</keyword>
<dbReference type="PANTHER" id="PTHR33332">
    <property type="entry name" value="REVERSE TRANSCRIPTASE DOMAIN-CONTAINING PROTEIN"/>
    <property type="match status" value="1"/>
</dbReference>
<dbReference type="Proteomes" id="UP000762676">
    <property type="component" value="Unassembled WGS sequence"/>
</dbReference>
<keyword evidence="2" id="KW-0808">Transferase</keyword>
<keyword evidence="2" id="KW-0695">RNA-directed DNA polymerase</keyword>
<gene>
    <name evidence="2" type="ORF">ElyMa_003068000</name>
</gene>
<dbReference type="EMBL" id="BMAT01006347">
    <property type="protein sequence ID" value="GFS10727.1"/>
    <property type="molecule type" value="Genomic_DNA"/>
</dbReference>
<evidence type="ECO:0000313" key="3">
    <source>
        <dbReference type="Proteomes" id="UP000762676"/>
    </source>
</evidence>
<dbReference type="GO" id="GO:0003964">
    <property type="term" value="F:RNA-directed DNA polymerase activity"/>
    <property type="evidence" value="ECO:0007669"/>
    <property type="project" value="UniProtKB-KW"/>
</dbReference>
<name>A0AAV4IKM8_9GAST</name>